<dbReference type="InterPro" id="IPR000700">
    <property type="entry name" value="PAS-assoc_C"/>
</dbReference>
<keyword evidence="5" id="KW-0288">FMN</keyword>
<organism evidence="13 14">
    <name type="scientific">Siccirubricoccus deserti</name>
    <dbReference type="NCBI Taxonomy" id="2013562"/>
    <lineage>
        <taxon>Bacteria</taxon>
        <taxon>Pseudomonadati</taxon>
        <taxon>Pseudomonadota</taxon>
        <taxon>Alphaproteobacteria</taxon>
        <taxon>Acetobacterales</taxon>
        <taxon>Roseomonadaceae</taxon>
        <taxon>Siccirubricoccus</taxon>
    </lineage>
</organism>
<dbReference type="Proteomes" id="UP000600101">
    <property type="component" value="Unassembled WGS sequence"/>
</dbReference>
<evidence type="ECO:0000256" key="8">
    <source>
        <dbReference type="ARBA" id="ARBA00022741"/>
    </source>
</evidence>
<evidence type="ECO:0000256" key="6">
    <source>
        <dbReference type="ARBA" id="ARBA00022679"/>
    </source>
</evidence>
<keyword evidence="7" id="KW-0677">Repeat</keyword>
<comment type="caution">
    <text evidence="13">The sequence shown here is derived from an EMBL/GenBank/DDBJ whole genome shotgun (WGS) entry which is preliminary data.</text>
</comment>
<dbReference type="EC" id="2.7.13.3" evidence="2"/>
<proteinExistence type="predicted"/>
<evidence type="ECO:0000256" key="2">
    <source>
        <dbReference type="ARBA" id="ARBA00012438"/>
    </source>
</evidence>
<evidence type="ECO:0000259" key="12">
    <source>
        <dbReference type="PROSITE" id="PS50113"/>
    </source>
</evidence>
<evidence type="ECO:0000256" key="5">
    <source>
        <dbReference type="ARBA" id="ARBA00022643"/>
    </source>
</evidence>
<keyword evidence="3" id="KW-0597">Phosphoprotein</keyword>
<dbReference type="InterPro" id="IPR013655">
    <property type="entry name" value="PAS_fold_3"/>
</dbReference>
<dbReference type="InterPro" id="IPR036890">
    <property type="entry name" value="HATPase_C_sf"/>
</dbReference>
<dbReference type="InterPro" id="IPR035965">
    <property type="entry name" value="PAS-like_dom_sf"/>
</dbReference>
<dbReference type="Gene3D" id="3.30.565.10">
    <property type="entry name" value="Histidine kinase-like ATPase, C-terminal domain"/>
    <property type="match status" value="1"/>
</dbReference>
<feature type="domain" description="PAC" evidence="12">
    <location>
        <begin position="308"/>
        <end position="364"/>
    </location>
</feature>
<keyword evidence="4" id="KW-0285">Flavoprotein</keyword>
<evidence type="ECO:0000256" key="7">
    <source>
        <dbReference type="ARBA" id="ARBA00022737"/>
    </source>
</evidence>
<dbReference type="Gene3D" id="3.30.450.20">
    <property type="entry name" value="PAS domain"/>
    <property type="match status" value="2"/>
</dbReference>
<dbReference type="CDD" id="cd00130">
    <property type="entry name" value="PAS"/>
    <property type="match status" value="2"/>
</dbReference>
<dbReference type="Gene3D" id="2.10.70.100">
    <property type="match status" value="1"/>
</dbReference>
<reference evidence="13" key="1">
    <citation type="submission" date="2020-08" db="EMBL/GenBank/DDBJ databases">
        <authorList>
            <person name="Hu Y."/>
            <person name="Nguyen S.V."/>
            <person name="Li F."/>
            <person name="Fanning S."/>
        </authorList>
    </citation>
    <scope>NUCLEOTIDE SEQUENCE</scope>
    <source>
        <strain evidence="13">SYSU D8009</strain>
    </source>
</reference>
<dbReference type="GO" id="GO:0004673">
    <property type="term" value="F:protein histidine kinase activity"/>
    <property type="evidence" value="ECO:0007669"/>
    <property type="project" value="UniProtKB-EC"/>
</dbReference>
<evidence type="ECO:0000256" key="9">
    <source>
        <dbReference type="ARBA" id="ARBA00022777"/>
    </source>
</evidence>
<dbReference type="InterPro" id="IPR000014">
    <property type="entry name" value="PAS"/>
</dbReference>
<evidence type="ECO:0000256" key="1">
    <source>
        <dbReference type="ARBA" id="ARBA00000085"/>
    </source>
</evidence>
<dbReference type="NCBIfam" id="TIGR00229">
    <property type="entry name" value="sensory_box"/>
    <property type="match status" value="1"/>
</dbReference>
<comment type="catalytic activity">
    <reaction evidence="1">
        <text>ATP + protein L-histidine = ADP + protein N-phospho-L-histidine.</text>
        <dbReference type="EC" id="2.7.13.3"/>
    </reaction>
</comment>
<evidence type="ECO:0000256" key="4">
    <source>
        <dbReference type="ARBA" id="ARBA00022630"/>
    </source>
</evidence>
<keyword evidence="14" id="KW-1185">Reference proteome</keyword>
<protein>
    <recommendedName>
        <fullName evidence="2">histidine kinase</fullName>
        <ecNumber evidence="2">2.7.13.3</ecNumber>
    </recommendedName>
</protein>
<accession>A0A9X0QX51</accession>
<keyword evidence="9" id="KW-0418">Kinase</keyword>
<keyword evidence="6" id="KW-0808">Transferase</keyword>
<dbReference type="AlphaFoldDB" id="A0A9X0QX51"/>
<dbReference type="Pfam" id="PF07536">
    <property type="entry name" value="HWE_HK"/>
    <property type="match status" value="1"/>
</dbReference>
<keyword evidence="10" id="KW-0067">ATP-binding</keyword>
<sequence>MRVLAFRSRKPLFSLGGSRLAPGQQHPPDAAVQSAAARPAFHLGRHGEAICTAVIGVGMLAVLGTIPGPADLVEPLLFALLGAVAALLLVRHRRPPAAAPNATAPDLAPLFDRGVVLARTLEGEITYWSAGCERLFGIPAAAALGQRAQELLGTRFPPGGLRTAQAVLLRDGEWHGELRHRCPASDALVVAAHWVLRRDPDTGAPLGVVELHADATALTAAEAALRAGEARLLLAQELAGVGTWEWDVETDAFAWVPAQHGLPDLAPSPAGPRNGEPGSVEAFLAVVHPDDREAVRAAARQALETGEYECEFRILRPTRDGTRALRWLIGRGRRLPGPTGRHGAILGVHVDITARKEAEERQTLLMREVDHRAKNALAVVHAVLRLTRAESPEAFGRAIGGRVAALARAQTLLTESRWIGADLAALVQGELAPFLGNAEATRVTLDGPPVIIAPMAAQPLSMTLHELATNAAKYGALSVPGGSLELAWTFDWRADRLRLRWRERGGPAIAAPPDSHGFGSRMIRATIEDQLGGSLAARWEANGLVCEIAVPISRSVARATEDEAPPGRPPAVGSA</sequence>
<evidence type="ECO:0000256" key="10">
    <source>
        <dbReference type="ARBA" id="ARBA00022840"/>
    </source>
</evidence>
<evidence type="ECO:0000313" key="14">
    <source>
        <dbReference type="Proteomes" id="UP000600101"/>
    </source>
</evidence>
<dbReference type="Pfam" id="PF08447">
    <property type="entry name" value="PAS_3"/>
    <property type="match status" value="1"/>
</dbReference>
<dbReference type="SMART" id="SM00911">
    <property type="entry name" value="HWE_HK"/>
    <property type="match status" value="1"/>
</dbReference>
<keyword evidence="11" id="KW-0843">Virulence</keyword>
<dbReference type="GO" id="GO:0005524">
    <property type="term" value="F:ATP binding"/>
    <property type="evidence" value="ECO:0007669"/>
    <property type="project" value="UniProtKB-KW"/>
</dbReference>
<dbReference type="InterPro" id="IPR011102">
    <property type="entry name" value="Sig_transdc_His_kinase_HWE"/>
</dbReference>
<evidence type="ECO:0000256" key="3">
    <source>
        <dbReference type="ARBA" id="ARBA00022553"/>
    </source>
</evidence>
<dbReference type="PROSITE" id="PS50113">
    <property type="entry name" value="PAC"/>
    <property type="match status" value="1"/>
</dbReference>
<dbReference type="RefSeq" id="WP_186769722.1">
    <property type="nucleotide sequence ID" value="NZ_JACOMF010000005.1"/>
</dbReference>
<name>A0A9X0QX51_9PROT</name>
<dbReference type="PANTHER" id="PTHR41523:SF8">
    <property type="entry name" value="ETHYLENE RESPONSE SENSOR PROTEIN"/>
    <property type="match status" value="1"/>
</dbReference>
<dbReference type="EMBL" id="JACOMF010000005">
    <property type="protein sequence ID" value="MBC4014947.1"/>
    <property type="molecule type" value="Genomic_DNA"/>
</dbReference>
<gene>
    <name evidence="13" type="ORF">H7965_06375</name>
</gene>
<keyword evidence="8" id="KW-0547">Nucleotide-binding</keyword>
<dbReference type="PANTHER" id="PTHR41523">
    <property type="entry name" value="TWO-COMPONENT SYSTEM SENSOR PROTEIN"/>
    <property type="match status" value="1"/>
</dbReference>
<evidence type="ECO:0000256" key="11">
    <source>
        <dbReference type="ARBA" id="ARBA00023026"/>
    </source>
</evidence>
<evidence type="ECO:0000313" key="13">
    <source>
        <dbReference type="EMBL" id="MBC4014947.1"/>
    </source>
</evidence>
<dbReference type="SUPFAM" id="SSF55785">
    <property type="entry name" value="PYP-like sensor domain (PAS domain)"/>
    <property type="match status" value="2"/>
</dbReference>